<keyword evidence="3" id="KW-0503">Monooxygenase</keyword>
<dbReference type="GO" id="GO:0004497">
    <property type="term" value="F:monooxygenase activity"/>
    <property type="evidence" value="ECO:0007669"/>
    <property type="project" value="UniProtKB-KW"/>
</dbReference>
<accession>D1A6U1</accession>
<dbReference type="Proteomes" id="UP000001918">
    <property type="component" value="Chromosome"/>
</dbReference>
<dbReference type="Pfam" id="PF08327">
    <property type="entry name" value="AHSA1"/>
    <property type="match status" value="1"/>
</dbReference>
<protein>
    <submittedName>
        <fullName evidence="3">Antibiotic biosynthesis monooxygenase</fullName>
    </submittedName>
</protein>
<gene>
    <name evidence="3" type="ordered locus">Tcur_2800</name>
</gene>
<dbReference type="KEGG" id="tcu:Tcur_2800"/>
<dbReference type="STRING" id="471852.Tcur_2800"/>
<dbReference type="Gene3D" id="3.30.530.20">
    <property type="match status" value="1"/>
</dbReference>
<proteinExistence type="inferred from homology"/>
<organism evidence="3 4">
    <name type="scientific">Thermomonospora curvata (strain ATCC 19995 / DSM 43183 / JCM 3096 / KCTC 9072 / NBRC 15933 / NCIMB 10081 / Henssen B9)</name>
    <dbReference type="NCBI Taxonomy" id="471852"/>
    <lineage>
        <taxon>Bacteria</taxon>
        <taxon>Bacillati</taxon>
        <taxon>Actinomycetota</taxon>
        <taxon>Actinomycetes</taxon>
        <taxon>Streptosporangiales</taxon>
        <taxon>Thermomonosporaceae</taxon>
        <taxon>Thermomonospora</taxon>
    </lineage>
</organism>
<name>D1A6U1_THECD</name>
<dbReference type="Pfam" id="PF03992">
    <property type="entry name" value="ABM"/>
    <property type="match status" value="1"/>
</dbReference>
<dbReference type="CDD" id="cd08891">
    <property type="entry name" value="SRPBCC_CalC"/>
    <property type="match status" value="1"/>
</dbReference>
<dbReference type="RefSeq" id="WP_012853129.1">
    <property type="nucleotide sequence ID" value="NC_013510.1"/>
</dbReference>
<reference evidence="3 4" key="1">
    <citation type="journal article" date="2011" name="Stand. Genomic Sci.">
        <title>Complete genome sequence of Thermomonospora curvata type strain (B9).</title>
        <authorList>
            <person name="Chertkov O."/>
            <person name="Sikorski J."/>
            <person name="Nolan M."/>
            <person name="Lapidus A."/>
            <person name="Lucas S."/>
            <person name="Del Rio T.G."/>
            <person name="Tice H."/>
            <person name="Cheng J.F."/>
            <person name="Goodwin L."/>
            <person name="Pitluck S."/>
            <person name="Liolios K."/>
            <person name="Ivanova N."/>
            <person name="Mavromatis K."/>
            <person name="Mikhailova N."/>
            <person name="Ovchinnikova G."/>
            <person name="Pati A."/>
            <person name="Chen A."/>
            <person name="Palaniappan K."/>
            <person name="Djao O.D."/>
            <person name="Land M."/>
            <person name="Hauser L."/>
            <person name="Chang Y.J."/>
            <person name="Jeffries C.D."/>
            <person name="Brettin T."/>
            <person name="Han C."/>
            <person name="Detter J.C."/>
            <person name="Rohde M."/>
            <person name="Goker M."/>
            <person name="Woyke T."/>
            <person name="Bristow J."/>
            <person name="Eisen J.A."/>
            <person name="Markowitz V."/>
            <person name="Hugenholtz P."/>
            <person name="Klenk H.P."/>
            <person name="Kyrpides N.C."/>
        </authorList>
    </citation>
    <scope>NUCLEOTIDE SEQUENCE [LARGE SCALE GENOMIC DNA]</scope>
    <source>
        <strain evidence="4">ATCC 19995 / DSM 43183 / JCM 3096 / KCTC 9072 / NBRC 15933 / NCIMB 10081 / Henssen B9</strain>
    </source>
</reference>
<dbReference type="InterPro" id="IPR013538">
    <property type="entry name" value="ASHA1/2-like_C"/>
</dbReference>
<dbReference type="InterPro" id="IPR011008">
    <property type="entry name" value="Dimeric_a/b-barrel"/>
</dbReference>
<dbReference type="SUPFAM" id="SSF55961">
    <property type="entry name" value="Bet v1-like"/>
    <property type="match status" value="1"/>
</dbReference>
<dbReference type="HOGENOM" id="CLU_1034174_0_0_11"/>
<evidence type="ECO:0000259" key="2">
    <source>
        <dbReference type="PROSITE" id="PS51725"/>
    </source>
</evidence>
<dbReference type="EMBL" id="CP001738">
    <property type="protein sequence ID" value="ACY98345.1"/>
    <property type="molecule type" value="Genomic_DNA"/>
</dbReference>
<evidence type="ECO:0000313" key="3">
    <source>
        <dbReference type="EMBL" id="ACY98345.1"/>
    </source>
</evidence>
<dbReference type="SUPFAM" id="SSF54909">
    <property type="entry name" value="Dimeric alpha+beta barrel"/>
    <property type="match status" value="1"/>
</dbReference>
<comment type="similarity">
    <text evidence="1">Belongs to the AHA1 family.</text>
</comment>
<feature type="domain" description="ABM" evidence="2">
    <location>
        <begin position="171"/>
        <end position="260"/>
    </location>
</feature>
<evidence type="ECO:0000313" key="4">
    <source>
        <dbReference type="Proteomes" id="UP000001918"/>
    </source>
</evidence>
<dbReference type="Gene3D" id="3.30.70.100">
    <property type="match status" value="1"/>
</dbReference>
<dbReference type="eggNOG" id="COG2329">
    <property type="taxonomic scope" value="Bacteria"/>
</dbReference>
<dbReference type="AlphaFoldDB" id="D1A6U1"/>
<keyword evidence="4" id="KW-1185">Reference proteome</keyword>
<evidence type="ECO:0000256" key="1">
    <source>
        <dbReference type="ARBA" id="ARBA00006817"/>
    </source>
</evidence>
<dbReference type="InterPro" id="IPR023393">
    <property type="entry name" value="START-like_dom_sf"/>
</dbReference>
<sequence length="269" mass="30202">MAEPKRVPDVRKEVTVEAPIERAFAIFAEHPIEWWPEHHVFVENRQSITIEPKVGGRYYERGADGTEIAWGTVVEWDPPRRIVLTWRVGPNWQPIHDDEKASFIEVDFRPDGPDRTVVSLTHSGLDRHGEIAEFIHSALDGPSPGETLAQYRDVVARHMKARAAELADGPVTLINRFTVTGSAEEFERAFATTAAYFAEQPGFIDHNLLRQTDEPRSYVNVARWTDGASLRAAVTRPEFKRHALALRAVSTSDPKVFSVRLTTTAVDAG</sequence>
<dbReference type="PROSITE" id="PS51725">
    <property type="entry name" value="ABM"/>
    <property type="match status" value="1"/>
</dbReference>
<dbReference type="eggNOG" id="COG3832">
    <property type="taxonomic scope" value="Bacteria"/>
</dbReference>
<keyword evidence="3" id="KW-0560">Oxidoreductase</keyword>
<dbReference type="InterPro" id="IPR007138">
    <property type="entry name" value="ABM_dom"/>
</dbReference>